<dbReference type="AlphaFoldDB" id="A0A1B8ZI90"/>
<dbReference type="Proteomes" id="UP000093432">
    <property type="component" value="Unassembled WGS sequence"/>
</dbReference>
<dbReference type="RefSeq" id="WP_065399972.1">
    <property type="nucleotide sequence ID" value="NZ_MAYG01000012.1"/>
</dbReference>
<dbReference type="Gene3D" id="3.30.1150.10">
    <property type="match status" value="1"/>
</dbReference>
<evidence type="ECO:0000313" key="3">
    <source>
        <dbReference type="Proteomes" id="UP000093432"/>
    </source>
</evidence>
<gene>
    <name evidence="2" type="ORF">BBI00_16475</name>
</gene>
<dbReference type="STRING" id="651561.BBI00_16475"/>
<keyword evidence="1" id="KW-0732">Signal</keyword>
<protein>
    <recommendedName>
        <fullName evidence="4">TonB C-terminal domain-containing protein</fullName>
    </recommendedName>
</protein>
<accession>A0A1B8ZI90</accession>
<organism evidence="2 3">
    <name type="scientific">Chryseobacterium arthrosphaerae</name>
    <dbReference type="NCBI Taxonomy" id="651561"/>
    <lineage>
        <taxon>Bacteria</taxon>
        <taxon>Pseudomonadati</taxon>
        <taxon>Bacteroidota</taxon>
        <taxon>Flavobacteriia</taxon>
        <taxon>Flavobacteriales</taxon>
        <taxon>Weeksellaceae</taxon>
        <taxon>Chryseobacterium group</taxon>
        <taxon>Chryseobacterium</taxon>
    </lineage>
</organism>
<proteinExistence type="predicted"/>
<name>A0A1B8ZI90_9FLAO</name>
<feature type="signal peptide" evidence="1">
    <location>
        <begin position="1"/>
        <end position="20"/>
    </location>
</feature>
<feature type="chain" id="PRO_5008620751" description="TonB C-terminal domain-containing protein" evidence="1">
    <location>
        <begin position="21"/>
        <end position="188"/>
    </location>
</feature>
<evidence type="ECO:0000256" key="1">
    <source>
        <dbReference type="SAM" id="SignalP"/>
    </source>
</evidence>
<sequence length="188" mass="21407">MKKFLALACIFTFILGSAQVSEFQRADSRYERKKNALYNKYPKPNDLRTKKEWLLTEDKISTYKDALDKASAEGQKMIALDPPVKSKLTKEAEYDQGKVSFQKFLYEAVDLDFLNFSSDTYKATMTFVVDSKGNALDPQVKGNNEDVNAFIEAAFYRIKDKGKWKPAEDKGKPVSSTVTVPLQLTFKK</sequence>
<reference evidence="3" key="1">
    <citation type="submission" date="2016-07" db="EMBL/GenBank/DDBJ databases">
        <authorList>
            <person name="Florea S."/>
            <person name="Webb J.S."/>
            <person name="Jaromczyk J."/>
            <person name="Schardl C.L."/>
        </authorList>
    </citation>
    <scope>NUCLEOTIDE SEQUENCE [LARGE SCALE GENOMIC DNA]</scope>
    <source>
        <strain evidence="3">CC-VM-7</strain>
    </source>
</reference>
<evidence type="ECO:0008006" key="4">
    <source>
        <dbReference type="Google" id="ProtNLM"/>
    </source>
</evidence>
<evidence type="ECO:0000313" key="2">
    <source>
        <dbReference type="EMBL" id="OCA71318.1"/>
    </source>
</evidence>
<dbReference type="EMBL" id="MAYG01000012">
    <property type="protein sequence ID" value="OCA71318.1"/>
    <property type="molecule type" value="Genomic_DNA"/>
</dbReference>
<dbReference type="OrthoDB" id="1245168at2"/>
<comment type="caution">
    <text evidence="2">The sequence shown here is derived from an EMBL/GenBank/DDBJ whole genome shotgun (WGS) entry which is preliminary data.</text>
</comment>